<keyword evidence="9" id="KW-0133">Cell shape</keyword>
<dbReference type="PANTHER" id="PTHR30627">
    <property type="entry name" value="PEPTIDOGLYCAN D,D-TRANSPEPTIDASE"/>
    <property type="match status" value="1"/>
</dbReference>
<keyword evidence="18" id="KW-1185">Reference proteome</keyword>
<evidence type="ECO:0000256" key="10">
    <source>
        <dbReference type="ARBA" id="ARBA00022984"/>
    </source>
</evidence>
<evidence type="ECO:0000256" key="14">
    <source>
        <dbReference type="SAM" id="MobiDB-lite"/>
    </source>
</evidence>
<dbReference type="GO" id="GO:0005886">
    <property type="term" value="C:plasma membrane"/>
    <property type="evidence" value="ECO:0007669"/>
    <property type="project" value="UniProtKB-SubCell"/>
</dbReference>
<dbReference type="SUPFAM" id="SSF56601">
    <property type="entry name" value="beta-lactamase/transpeptidase-like"/>
    <property type="match status" value="1"/>
</dbReference>
<dbReference type="EMBL" id="VTOU01000001">
    <property type="protein sequence ID" value="TZG28709.1"/>
    <property type="molecule type" value="Genomic_DNA"/>
</dbReference>
<dbReference type="GO" id="GO:0006508">
    <property type="term" value="P:proteolysis"/>
    <property type="evidence" value="ECO:0007669"/>
    <property type="project" value="UniProtKB-KW"/>
</dbReference>
<sequence>MKFGRTTRIVTEQLQAFSFQRRAFVLGAAQAGFGGLLATRMGWLAIAQNERYSTLAENNRVQMTLVPPRRGWIIDRAGKPIAINRTVFRVDIIPDQLRNSATTLASLQQLLALTAEDLDRIREDLGKARGYQPVAVADNIPYERFAAVSVRQSSLPGVAPSSGYGRFYPAGPAVAHLVGYVGPASAADYDRTRDPLLITPGFKIGKEGLERTMEPWLRGKPGAKRSEVTARGKIVRELTTRPEVVGNALQLTIDAGLQSYAARRLGIESASAVVIDTHTGGILAMASMPAYDPNGFSDGISHREWDMMSSNDHLPLTNKVMQGLYPPGSTVKPMVSLALLEAGVDPNQTVVCTGRYRLGNSYFHCHRHSGHGSVDMARAIAASCDIYFYTMARVVGIDRIAATARMLGMGEEFVLPMPSQRYGTVPDTDWKLRKYKQRWTTADTLNSTIGQGYMLANPLQLAVMASRIASGTSLAPRLIVNKRYPEQGGALDVDPRNLEIVRAGMAGVVNGPWGTGGQARLNLSTGEQLAGKTGTAQVRRISMAMRRAGMTGTDGMPWKYREHGLFIGFAPVVDPRYAVSVVVEHGLHGTAGAVVARDLITYLYDPKRALDRLRTLEEGWGGTIEQRMAADAWRWDHRNDPPVPVVKPASPLPVVPSPPVNDGDDAQDDER</sequence>
<feature type="domain" description="Penicillin-binding protein transpeptidase" evidence="15">
    <location>
        <begin position="271"/>
        <end position="594"/>
    </location>
</feature>
<dbReference type="GO" id="GO:0071555">
    <property type="term" value="P:cell wall organization"/>
    <property type="evidence" value="ECO:0007669"/>
    <property type="project" value="UniProtKB-KW"/>
</dbReference>
<feature type="compositionally biased region" description="Pro residues" evidence="14">
    <location>
        <begin position="641"/>
        <end position="659"/>
    </location>
</feature>
<dbReference type="PANTHER" id="PTHR30627:SF2">
    <property type="entry name" value="PEPTIDOGLYCAN D,D-TRANSPEPTIDASE MRDA"/>
    <property type="match status" value="1"/>
</dbReference>
<evidence type="ECO:0000259" key="16">
    <source>
        <dbReference type="Pfam" id="PF03717"/>
    </source>
</evidence>
<evidence type="ECO:0000256" key="11">
    <source>
        <dbReference type="ARBA" id="ARBA00022989"/>
    </source>
</evidence>
<gene>
    <name evidence="17" type="primary">mrdA</name>
    <name evidence="17" type="ORF">FYJ91_00735</name>
</gene>
<keyword evidence="4" id="KW-0997">Cell inner membrane</keyword>
<keyword evidence="12" id="KW-0472">Membrane</keyword>
<evidence type="ECO:0000256" key="6">
    <source>
        <dbReference type="ARBA" id="ARBA00022670"/>
    </source>
</evidence>
<dbReference type="Gene3D" id="3.90.1310.10">
    <property type="entry name" value="Penicillin-binding protein 2a (Domain 2)"/>
    <property type="match status" value="1"/>
</dbReference>
<protein>
    <submittedName>
        <fullName evidence="17">Penicillin-binding protein 2</fullName>
        <ecNumber evidence="17">3.4.16.4</ecNumber>
    </submittedName>
</protein>
<accession>A0A5D9CAI3</accession>
<dbReference type="GO" id="GO:0009002">
    <property type="term" value="F:serine-type D-Ala-D-Ala carboxypeptidase activity"/>
    <property type="evidence" value="ECO:0007669"/>
    <property type="project" value="UniProtKB-EC"/>
</dbReference>
<comment type="caution">
    <text evidence="17">The sequence shown here is derived from an EMBL/GenBank/DDBJ whole genome shotgun (WGS) entry which is preliminary data.</text>
</comment>
<keyword evidence="3" id="KW-1003">Cell membrane</keyword>
<evidence type="ECO:0000256" key="2">
    <source>
        <dbReference type="ARBA" id="ARBA00004236"/>
    </source>
</evidence>
<dbReference type="GO" id="GO:0008360">
    <property type="term" value="P:regulation of cell shape"/>
    <property type="evidence" value="ECO:0007669"/>
    <property type="project" value="UniProtKB-KW"/>
</dbReference>
<evidence type="ECO:0000256" key="7">
    <source>
        <dbReference type="ARBA" id="ARBA00022692"/>
    </source>
</evidence>
<dbReference type="EC" id="3.4.16.4" evidence="17"/>
<dbReference type="SUPFAM" id="SSF56519">
    <property type="entry name" value="Penicillin binding protein dimerisation domain"/>
    <property type="match status" value="1"/>
</dbReference>
<evidence type="ECO:0000256" key="9">
    <source>
        <dbReference type="ARBA" id="ARBA00022960"/>
    </source>
</evidence>
<dbReference type="InterPro" id="IPR001460">
    <property type="entry name" value="PCN-bd_Tpept"/>
</dbReference>
<feature type="domain" description="Penicillin-binding protein dimerisation" evidence="16">
    <location>
        <begin position="66"/>
        <end position="238"/>
    </location>
</feature>
<evidence type="ECO:0000256" key="3">
    <source>
        <dbReference type="ARBA" id="ARBA00022475"/>
    </source>
</evidence>
<keyword evidence="13" id="KW-0961">Cell wall biogenesis/degradation</keyword>
<dbReference type="Gene3D" id="3.40.710.10">
    <property type="entry name" value="DD-peptidase/beta-lactamase superfamily"/>
    <property type="match status" value="1"/>
</dbReference>
<organism evidence="17 18">
    <name type="scientific">Sphingomonas montanisoli</name>
    <dbReference type="NCBI Taxonomy" id="2606412"/>
    <lineage>
        <taxon>Bacteria</taxon>
        <taxon>Pseudomonadati</taxon>
        <taxon>Pseudomonadota</taxon>
        <taxon>Alphaproteobacteria</taxon>
        <taxon>Sphingomonadales</taxon>
        <taxon>Sphingomonadaceae</taxon>
        <taxon>Sphingomonas</taxon>
    </lineage>
</organism>
<name>A0A5D9CAI3_9SPHN</name>
<evidence type="ECO:0000256" key="1">
    <source>
        <dbReference type="ARBA" id="ARBA00004167"/>
    </source>
</evidence>
<evidence type="ECO:0000256" key="5">
    <source>
        <dbReference type="ARBA" id="ARBA00022645"/>
    </source>
</evidence>
<dbReference type="GO" id="GO:0008658">
    <property type="term" value="F:penicillin binding"/>
    <property type="evidence" value="ECO:0007669"/>
    <property type="project" value="InterPro"/>
</dbReference>
<dbReference type="RefSeq" id="WP_149520374.1">
    <property type="nucleotide sequence ID" value="NZ_VTOU01000001.1"/>
</dbReference>
<comment type="subcellular location">
    <subcellularLocation>
        <location evidence="2">Cell membrane</location>
    </subcellularLocation>
    <subcellularLocation>
        <location evidence="1">Membrane</location>
        <topology evidence="1">Single-pass membrane protein</topology>
    </subcellularLocation>
</comment>
<keyword evidence="6" id="KW-0645">Protease</keyword>
<evidence type="ECO:0000313" key="18">
    <source>
        <dbReference type="Proteomes" id="UP000322077"/>
    </source>
</evidence>
<dbReference type="InterPro" id="IPR036138">
    <property type="entry name" value="PBP_dimer_sf"/>
</dbReference>
<evidence type="ECO:0000256" key="8">
    <source>
        <dbReference type="ARBA" id="ARBA00022801"/>
    </source>
</evidence>
<evidence type="ECO:0000256" key="4">
    <source>
        <dbReference type="ARBA" id="ARBA00022519"/>
    </source>
</evidence>
<feature type="compositionally biased region" description="Acidic residues" evidence="14">
    <location>
        <begin position="662"/>
        <end position="671"/>
    </location>
</feature>
<keyword evidence="8 17" id="KW-0378">Hydrolase</keyword>
<evidence type="ECO:0000256" key="12">
    <source>
        <dbReference type="ARBA" id="ARBA00023136"/>
    </source>
</evidence>
<dbReference type="GO" id="GO:0009252">
    <property type="term" value="P:peptidoglycan biosynthetic process"/>
    <property type="evidence" value="ECO:0007669"/>
    <property type="project" value="UniProtKB-KW"/>
</dbReference>
<dbReference type="Pfam" id="PF00905">
    <property type="entry name" value="Transpeptidase"/>
    <property type="match status" value="1"/>
</dbReference>
<dbReference type="InterPro" id="IPR005311">
    <property type="entry name" value="PBP_dimer"/>
</dbReference>
<feature type="region of interest" description="Disordered" evidence="14">
    <location>
        <begin position="639"/>
        <end position="671"/>
    </location>
</feature>
<keyword evidence="7" id="KW-0812">Transmembrane</keyword>
<dbReference type="InterPro" id="IPR012338">
    <property type="entry name" value="Beta-lactam/transpept-like"/>
</dbReference>
<evidence type="ECO:0000313" key="17">
    <source>
        <dbReference type="EMBL" id="TZG28709.1"/>
    </source>
</evidence>
<dbReference type="GO" id="GO:0071972">
    <property type="term" value="F:peptidoglycan L,D-transpeptidase activity"/>
    <property type="evidence" value="ECO:0007669"/>
    <property type="project" value="TreeGrafter"/>
</dbReference>
<reference evidence="17 18" key="1">
    <citation type="submission" date="2019-08" db="EMBL/GenBank/DDBJ databases">
        <authorList>
            <person name="Wang G."/>
            <person name="Xu Z."/>
        </authorList>
    </citation>
    <scope>NUCLEOTIDE SEQUENCE [LARGE SCALE GENOMIC DNA]</scope>
    <source>
        <strain evidence="17 18">ZX</strain>
    </source>
</reference>
<dbReference type="InterPro" id="IPR017790">
    <property type="entry name" value="Penicillin-binding_protein_2"/>
</dbReference>
<dbReference type="NCBIfam" id="TIGR03423">
    <property type="entry name" value="pbp2_mrdA"/>
    <property type="match status" value="1"/>
</dbReference>
<dbReference type="Pfam" id="PF03717">
    <property type="entry name" value="PBP_dimer"/>
    <property type="match status" value="1"/>
</dbReference>
<evidence type="ECO:0000259" key="15">
    <source>
        <dbReference type="Pfam" id="PF00905"/>
    </source>
</evidence>
<dbReference type="InterPro" id="IPR050515">
    <property type="entry name" value="Beta-lactam/transpept"/>
</dbReference>
<keyword evidence="5 17" id="KW-0121">Carboxypeptidase</keyword>
<dbReference type="Proteomes" id="UP000322077">
    <property type="component" value="Unassembled WGS sequence"/>
</dbReference>
<keyword evidence="11" id="KW-1133">Transmembrane helix</keyword>
<dbReference type="AlphaFoldDB" id="A0A5D9CAI3"/>
<keyword evidence="10" id="KW-0573">Peptidoglycan synthesis</keyword>
<proteinExistence type="predicted"/>
<evidence type="ECO:0000256" key="13">
    <source>
        <dbReference type="ARBA" id="ARBA00023316"/>
    </source>
</evidence>